<feature type="transmembrane region" description="Helical" evidence="1">
    <location>
        <begin position="193"/>
        <end position="214"/>
    </location>
</feature>
<feature type="transmembrane region" description="Helical" evidence="1">
    <location>
        <begin position="456"/>
        <end position="476"/>
    </location>
</feature>
<name>A0A1Q2HYH0_9CORY</name>
<evidence type="ECO:0000256" key="1">
    <source>
        <dbReference type="SAM" id="Phobius"/>
    </source>
</evidence>
<proteinExistence type="predicted"/>
<protein>
    <recommendedName>
        <fullName evidence="4">FtsX-like permease family protein</fullName>
    </recommendedName>
</protein>
<feature type="transmembrane region" description="Helical" evidence="1">
    <location>
        <begin position="23"/>
        <end position="45"/>
    </location>
</feature>
<dbReference type="EMBL" id="CP019688">
    <property type="protein sequence ID" value="AQQ15916.1"/>
    <property type="molecule type" value="Genomic_DNA"/>
</dbReference>
<reference evidence="2 3" key="1">
    <citation type="submission" date="2016-12" db="EMBL/GenBank/DDBJ databases">
        <authorList>
            <person name="Song W.-J."/>
            <person name="Kurnit D.M."/>
        </authorList>
    </citation>
    <scope>NUCLEOTIDE SEQUENCE [LARGE SCALE GENOMIC DNA]</scope>
    <source>
        <strain evidence="2 3">DSM 30827</strain>
    </source>
</reference>
<feature type="transmembrane region" description="Helical" evidence="1">
    <location>
        <begin position="270"/>
        <end position="292"/>
    </location>
</feature>
<evidence type="ECO:0008006" key="4">
    <source>
        <dbReference type="Google" id="ProtNLM"/>
    </source>
</evidence>
<dbReference type="KEGG" id="cgv:CGLAU_09830"/>
<sequence>MKRSSTPTVVSTLTREMFISRPLTLAMLGAATIAVAAVIGSYYAVAFSTGGDDGVRLSMTVTAVAALPPICCGIYLSQKSFFQDFNETFSYLFRLGVPRRSVKQVALIFGFIQGIFAAVVATLGGQAAFHLFTLIMLWNINLDLPDQLGGFGVIGLVSLATAPPVFTISALLGCQSALTQTTQTFRPRSRTRGLVGAFAAATLTIWSVYVGWTVVRDPADANPTKFVAVLIAAGCLSPLLLAPLVDRIVLPFTVRFRGWSQWSVAARSMILFRTLATALLTSFLTMIPMLAFTEAEISIENSRVGLKSIVTDASILAYEDGSLLLFDQAQDVCTDLGVKCAGIVSLVLPPEGSHQASYDISATTNEAVLRMFGGMPPDYKSVWEKEPLGTSFALYWAYQPPGSGATPVLGVPVLRDGAASPGAFEDRDLMIMDASEWAERADGDLFYGAYGTGTTGLISTFAYLLLGCVIMITTLGTSRRDALRRKLDPLRQFGYSELQVKLTHMLVTLIPLALGVFGAWLHVILYSAFAPHAQALEVKFVWPYLPPGLVALTLLVMLTGSIVPAFLLRDPINPSQQ</sequence>
<feature type="transmembrane region" description="Helical" evidence="1">
    <location>
        <begin position="506"/>
        <end position="529"/>
    </location>
</feature>
<feature type="transmembrane region" description="Helical" evidence="1">
    <location>
        <begin position="105"/>
        <end position="138"/>
    </location>
</feature>
<feature type="transmembrane region" description="Helical" evidence="1">
    <location>
        <begin position="226"/>
        <end position="249"/>
    </location>
</feature>
<feature type="transmembrane region" description="Helical" evidence="1">
    <location>
        <begin position="549"/>
        <end position="568"/>
    </location>
</feature>
<dbReference type="Proteomes" id="UP000217209">
    <property type="component" value="Chromosome"/>
</dbReference>
<evidence type="ECO:0000313" key="2">
    <source>
        <dbReference type="EMBL" id="AQQ15916.1"/>
    </source>
</evidence>
<organism evidence="2 3">
    <name type="scientific">Corynebacterium glaucum</name>
    <dbReference type="NCBI Taxonomy" id="187491"/>
    <lineage>
        <taxon>Bacteria</taxon>
        <taxon>Bacillati</taxon>
        <taxon>Actinomycetota</taxon>
        <taxon>Actinomycetes</taxon>
        <taxon>Mycobacteriales</taxon>
        <taxon>Corynebacteriaceae</taxon>
        <taxon>Corynebacterium</taxon>
    </lineage>
</organism>
<keyword evidence="3" id="KW-1185">Reference proteome</keyword>
<dbReference type="AlphaFoldDB" id="A0A1Q2HYH0"/>
<gene>
    <name evidence="2" type="ORF">CGLAU_09830</name>
</gene>
<keyword evidence="1" id="KW-0472">Membrane</keyword>
<keyword evidence="1" id="KW-1133">Transmembrane helix</keyword>
<feature type="transmembrane region" description="Helical" evidence="1">
    <location>
        <begin position="150"/>
        <end position="172"/>
    </location>
</feature>
<feature type="transmembrane region" description="Helical" evidence="1">
    <location>
        <begin position="57"/>
        <end position="76"/>
    </location>
</feature>
<evidence type="ECO:0000313" key="3">
    <source>
        <dbReference type="Proteomes" id="UP000217209"/>
    </source>
</evidence>
<keyword evidence="1" id="KW-0812">Transmembrane</keyword>
<accession>A0A1Q2HYH0</accession>